<dbReference type="EMBL" id="JAACJM010000020">
    <property type="protein sequence ID" value="KAF5367188.1"/>
    <property type="molecule type" value="Genomic_DNA"/>
</dbReference>
<comment type="subcellular location">
    <subcellularLocation>
        <location evidence="1">Nucleus</location>
    </subcellularLocation>
</comment>
<keyword evidence="6" id="KW-0539">Nucleus</keyword>
<evidence type="ECO:0000313" key="10">
    <source>
        <dbReference type="EMBL" id="KAF5367188.1"/>
    </source>
</evidence>
<evidence type="ECO:0000256" key="6">
    <source>
        <dbReference type="ARBA" id="ARBA00023242"/>
    </source>
</evidence>
<evidence type="ECO:0000256" key="3">
    <source>
        <dbReference type="ARBA" id="ARBA00022737"/>
    </source>
</evidence>
<dbReference type="GO" id="GO:0005634">
    <property type="term" value="C:nucleus"/>
    <property type="evidence" value="ECO:0007669"/>
    <property type="project" value="UniProtKB-SubCell"/>
</dbReference>
<dbReference type="AlphaFoldDB" id="A0A8H5GLE5"/>
<name>A0A8H5GLE5_9AGAR</name>
<dbReference type="PANTHER" id="PTHR16515:SF49">
    <property type="entry name" value="GASTRULA ZINC FINGER PROTEIN XLCGF49.1-LIKE-RELATED"/>
    <property type="match status" value="1"/>
</dbReference>
<accession>A0A8H5GLE5</accession>
<dbReference type="InterPro" id="IPR050331">
    <property type="entry name" value="Zinc_finger"/>
</dbReference>
<keyword evidence="3" id="KW-0677">Repeat</keyword>
<dbReference type="Proteomes" id="UP000559256">
    <property type="component" value="Unassembled WGS sequence"/>
</dbReference>
<evidence type="ECO:0000256" key="8">
    <source>
        <dbReference type="SAM" id="MobiDB-lite"/>
    </source>
</evidence>
<dbReference type="InterPro" id="IPR036236">
    <property type="entry name" value="Znf_C2H2_sf"/>
</dbReference>
<proteinExistence type="predicted"/>
<gene>
    <name evidence="10" type="ORF">D9758_003894</name>
</gene>
<keyword evidence="11" id="KW-1185">Reference proteome</keyword>
<evidence type="ECO:0000313" key="11">
    <source>
        <dbReference type="Proteomes" id="UP000559256"/>
    </source>
</evidence>
<evidence type="ECO:0000256" key="7">
    <source>
        <dbReference type="PROSITE-ProRule" id="PRU00042"/>
    </source>
</evidence>
<organism evidence="10 11">
    <name type="scientific">Tetrapyrgos nigripes</name>
    <dbReference type="NCBI Taxonomy" id="182062"/>
    <lineage>
        <taxon>Eukaryota</taxon>
        <taxon>Fungi</taxon>
        <taxon>Dikarya</taxon>
        <taxon>Basidiomycota</taxon>
        <taxon>Agaricomycotina</taxon>
        <taxon>Agaricomycetes</taxon>
        <taxon>Agaricomycetidae</taxon>
        <taxon>Agaricales</taxon>
        <taxon>Marasmiineae</taxon>
        <taxon>Marasmiaceae</taxon>
        <taxon>Tetrapyrgos</taxon>
    </lineage>
</organism>
<feature type="region of interest" description="Disordered" evidence="8">
    <location>
        <begin position="182"/>
        <end position="219"/>
    </location>
</feature>
<evidence type="ECO:0000256" key="5">
    <source>
        <dbReference type="ARBA" id="ARBA00022833"/>
    </source>
</evidence>
<keyword evidence="2" id="KW-0479">Metal-binding</keyword>
<dbReference type="GO" id="GO:0010468">
    <property type="term" value="P:regulation of gene expression"/>
    <property type="evidence" value="ECO:0007669"/>
    <property type="project" value="TreeGrafter"/>
</dbReference>
<dbReference type="Gene3D" id="3.30.160.60">
    <property type="entry name" value="Classic Zinc Finger"/>
    <property type="match status" value="1"/>
</dbReference>
<sequence>MKPNLRSREDVPIDTSVHNSCSEVLMGWDSSNNLDNISRVSDGYLTEPVISAYNDDWKSALGLEGFLSYPYLEAPEPRDQSSRLERLIIPASYTHSYPSAETPITDTSPPSSLSSWSASSFLPTPFNEVGHRLMLTATSPCGNLEEANSIIDLPHQQDPNVPGFFYGGLAVMPQHDIASQYYSPAPATDGKGSSTNFPKGNDAYASHHQETSSSYQSPHINSPVLFEHRASMYTMVSGCPSGVAVMGDTDIDQGSPTVAAPTHLAVVRPVVAGPALVGVAINRRQVSDPGKLQYCHLCQASFTAKHNLTNHLNSHYDIRKHECGGCGSAFGTKHVLKRHERSCNGVPRKALRNRVRQY</sequence>
<evidence type="ECO:0000256" key="2">
    <source>
        <dbReference type="ARBA" id="ARBA00022723"/>
    </source>
</evidence>
<keyword evidence="4 7" id="KW-0863">Zinc-finger</keyword>
<evidence type="ECO:0000256" key="1">
    <source>
        <dbReference type="ARBA" id="ARBA00004123"/>
    </source>
</evidence>
<evidence type="ECO:0000256" key="4">
    <source>
        <dbReference type="ARBA" id="ARBA00022771"/>
    </source>
</evidence>
<dbReference type="PROSITE" id="PS00028">
    <property type="entry name" value="ZINC_FINGER_C2H2_1"/>
    <property type="match status" value="1"/>
</dbReference>
<dbReference type="SUPFAM" id="SSF57667">
    <property type="entry name" value="beta-beta-alpha zinc fingers"/>
    <property type="match status" value="1"/>
</dbReference>
<dbReference type="PROSITE" id="PS50157">
    <property type="entry name" value="ZINC_FINGER_C2H2_2"/>
    <property type="match status" value="2"/>
</dbReference>
<dbReference type="OrthoDB" id="3437960at2759"/>
<protein>
    <recommendedName>
        <fullName evidence="9">C2H2-type domain-containing protein</fullName>
    </recommendedName>
</protein>
<comment type="caution">
    <text evidence="10">The sequence shown here is derived from an EMBL/GenBank/DDBJ whole genome shotgun (WGS) entry which is preliminary data.</text>
</comment>
<feature type="domain" description="C2H2-type" evidence="9">
    <location>
        <begin position="321"/>
        <end position="349"/>
    </location>
</feature>
<keyword evidence="5" id="KW-0862">Zinc</keyword>
<reference evidence="10 11" key="1">
    <citation type="journal article" date="2020" name="ISME J.">
        <title>Uncovering the hidden diversity of litter-decomposition mechanisms in mushroom-forming fungi.</title>
        <authorList>
            <person name="Floudas D."/>
            <person name="Bentzer J."/>
            <person name="Ahren D."/>
            <person name="Johansson T."/>
            <person name="Persson P."/>
            <person name="Tunlid A."/>
        </authorList>
    </citation>
    <scope>NUCLEOTIDE SEQUENCE [LARGE SCALE GENOMIC DNA]</scope>
    <source>
        <strain evidence="10 11">CBS 291.85</strain>
    </source>
</reference>
<evidence type="ECO:0000259" key="9">
    <source>
        <dbReference type="PROSITE" id="PS50157"/>
    </source>
</evidence>
<feature type="domain" description="C2H2-type" evidence="9">
    <location>
        <begin position="293"/>
        <end position="320"/>
    </location>
</feature>
<dbReference type="GO" id="GO:0008270">
    <property type="term" value="F:zinc ion binding"/>
    <property type="evidence" value="ECO:0007669"/>
    <property type="project" value="UniProtKB-KW"/>
</dbReference>
<dbReference type="PANTHER" id="PTHR16515">
    <property type="entry name" value="PR DOMAIN ZINC FINGER PROTEIN"/>
    <property type="match status" value="1"/>
</dbReference>
<dbReference type="InterPro" id="IPR013087">
    <property type="entry name" value="Znf_C2H2_type"/>
</dbReference>